<dbReference type="InterPro" id="IPR027417">
    <property type="entry name" value="P-loop_NTPase"/>
</dbReference>
<feature type="coiled-coil region" evidence="1">
    <location>
        <begin position="122"/>
        <end position="152"/>
    </location>
</feature>
<feature type="domain" description="PD-(D/E)XK endonuclease-like" evidence="2">
    <location>
        <begin position="715"/>
        <end position="917"/>
    </location>
</feature>
<proteinExistence type="predicted"/>
<dbReference type="InterPro" id="IPR011604">
    <property type="entry name" value="PDDEXK-like_dom_sf"/>
</dbReference>
<dbReference type="RefSeq" id="WP_381512269.1">
    <property type="nucleotide sequence ID" value="NZ_JBHUEL010000004.1"/>
</dbReference>
<dbReference type="Gene3D" id="3.90.320.10">
    <property type="match status" value="1"/>
</dbReference>
<name>A0ABW4MC82_9SPHN</name>
<dbReference type="InterPro" id="IPR014153">
    <property type="entry name" value="Ds_break_AddB"/>
</dbReference>
<dbReference type="SUPFAM" id="SSF52540">
    <property type="entry name" value="P-loop containing nucleoside triphosphate hydrolases"/>
    <property type="match status" value="1"/>
</dbReference>
<dbReference type="SUPFAM" id="SSF52980">
    <property type="entry name" value="Restriction endonuclease-like"/>
    <property type="match status" value="1"/>
</dbReference>
<keyword evidence="4" id="KW-1185">Reference proteome</keyword>
<accession>A0ABW4MC82</accession>
<dbReference type="Proteomes" id="UP001597215">
    <property type="component" value="Unassembled WGS sequence"/>
</dbReference>
<protein>
    <submittedName>
        <fullName evidence="3">Double-strand break repair protein AddB</fullName>
    </submittedName>
</protein>
<dbReference type="InterPro" id="IPR038726">
    <property type="entry name" value="PDDEXK_AddAB-type"/>
</dbReference>
<dbReference type="EMBL" id="JBHUEL010000004">
    <property type="protein sequence ID" value="MFD1766311.1"/>
    <property type="molecule type" value="Genomic_DNA"/>
</dbReference>
<dbReference type="InterPro" id="IPR011335">
    <property type="entry name" value="Restrct_endonuc-II-like"/>
</dbReference>
<evidence type="ECO:0000313" key="3">
    <source>
        <dbReference type="EMBL" id="MFD1766311.1"/>
    </source>
</evidence>
<keyword evidence="1" id="KW-0175">Coiled coil</keyword>
<gene>
    <name evidence="3" type="primary">addB</name>
    <name evidence="3" type="ORF">ACFSAG_05590</name>
</gene>
<sequence>MVEGIRANVQTVPIGVDLSGALSEWLIGIYRDDRLALADVTLFLPNNRAVTAMTAAFVRSADQGLVLPRMVAIGDLALDEKLGPLLDPLSQDEHGPLPAAPDLVRLLQLVSLIRQHRRDATAAEALHLAKQLAKTLDELEIEEKSIRDIELDHDDADLASHWSTAYDSLKLLCGSYEQWLSEQQLQAPAARRNALLYRLADRLKAYPPTAPVIAAGITTAAPAIARLLSRIATLPNGMVLLPHVDLAMPGADWEALGLSDGNGTDEAPKDVSRAQETHPQYHLKLLLHRMGIARDELQLFVANDRALRLGQAAQDIFCIPDKTMEWQSLPQKRRTLDHVRVVEAEDSAEEARAISVLIRGALEIPGKRIALVTPDREIALRVAAQLRRWNIEADDSAGLPLSEEPAGVLFLALSRMLSSELAPVPLLSAMKHPLVHSGEARLEWLSNVRALDLKLRGPQMRIGAGAIAQTLADPDKVDPKLRNWWQSIEAEIEPHAKAAKRNLRAHIEAVTALADIWTKGAIWKGAAGRRLAEFVEELSGNNLGTLSDTDHAAYPDLLSSMLADLSIRPAYGRHPRVAIYGLLEARLQSAHLVICAGLNEGSWPQLPQPDPWLAPHLRRRLQMPGLDRNIGLSAHDLASALGADEVVLTRAKRDRSGPTIASRFLLRLQALLGDRLQVDDGARRLALTLDSAVKTANVYPRPAPVPDIEQRKVAISITQMDMLKADPYAFYARNILKLNALKSVDAEPDPAWKGTLVHDIIEKWTDGGDRNPDSLVRFAEHAFNDQSVTPALRLLWQPRIMAGLRWIASEIASNESQGRSILAYEAEAKGEIDGIVIRGRIDRIDRNEDGSLVIVDYKTGAPPSKSKVKAGYALQLGLAGLLVETGGVADAEGEVRGFEYWSLAKNNDQFGYCEPPFAKSPKPGELDASTFVSFADAKASEAIAELILGTKPFTAKLKPDYAIYKDYDQLMRLDEWIGRASWNGASDGA</sequence>
<evidence type="ECO:0000313" key="4">
    <source>
        <dbReference type="Proteomes" id="UP001597215"/>
    </source>
</evidence>
<organism evidence="3 4">
    <name type="scientific">Sphingorhabdus buctiana</name>
    <dbReference type="NCBI Taxonomy" id="1508805"/>
    <lineage>
        <taxon>Bacteria</taxon>
        <taxon>Pseudomonadati</taxon>
        <taxon>Pseudomonadota</taxon>
        <taxon>Alphaproteobacteria</taxon>
        <taxon>Sphingomonadales</taxon>
        <taxon>Sphingomonadaceae</taxon>
        <taxon>Sphingorhabdus</taxon>
    </lineage>
</organism>
<reference evidence="4" key="1">
    <citation type="journal article" date="2019" name="Int. J. Syst. Evol. Microbiol.">
        <title>The Global Catalogue of Microorganisms (GCM) 10K type strain sequencing project: providing services to taxonomists for standard genome sequencing and annotation.</title>
        <authorList>
            <consortium name="The Broad Institute Genomics Platform"/>
            <consortium name="The Broad Institute Genome Sequencing Center for Infectious Disease"/>
            <person name="Wu L."/>
            <person name="Ma J."/>
        </authorList>
    </citation>
    <scope>NUCLEOTIDE SEQUENCE [LARGE SCALE GENOMIC DNA]</scope>
    <source>
        <strain evidence="4">CGMCC 1.12449</strain>
    </source>
</reference>
<comment type="caution">
    <text evidence="3">The sequence shown here is derived from an EMBL/GenBank/DDBJ whole genome shotgun (WGS) entry which is preliminary data.</text>
</comment>
<evidence type="ECO:0000259" key="2">
    <source>
        <dbReference type="Pfam" id="PF12705"/>
    </source>
</evidence>
<dbReference type="Pfam" id="PF12705">
    <property type="entry name" value="PDDEXK_1"/>
    <property type="match status" value="1"/>
</dbReference>
<evidence type="ECO:0000256" key="1">
    <source>
        <dbReference type="SAM" id="Coils"/>
    </source>
</evidence>
<dbReference type="NCBIfam" id="TIGR02786">
    <property type="entry name" value="addB_alphas"/>
    <property type="match status" value="1"/>
</dbReference>